<reference evidence="3" key="1">
    <citation type="submission" date="2021-01" db="EMBL/GenBank/DDBJ databases">
        <title>Whole genome shotgun sequence of Virgisporangium ochraceum NBRC 16418.</title>
        <authorList>
            <person name="Komaki H."/>
            <person name="Tamura T."/>
        </authorList>
    </citation>
    <scope>NUCLEOTIDE SEQUENCE</scope>
    <source>
        <strain evidence="3">NBRC 16418</strain>
    </source>
</reference>
<proteinExistence type="predicted"/>
<dbReference type="Pfam" id="PF10727">
    <property type="entry name" value="Rossmann-like"/>
    <property type="match status" value="1"/>
</dbReference>
<dbReference type="PANTHER" id="PTHR40459:SF1">
    <property type="entry name" value="CONSERVED HYPOTHETICAL ALANINE AND LEUCINE RICH PROTEIN"/>
    <property type="match status" value="1"/>
</dbReference>
<dbReference type="InterPro" id="IPR018931">
    <property type="entry name" value="DUF2520"/>
</dbReference>
<organism evidence="3 4">
    <name type="scientific">Virgisporangium ochraceum</name>
    <dbReference type="NCBI Taxonomy" id="65505"/>
    <lineage>
        <taxon>Bacteria</taxon>
        <taxon>Bacillati</taxon>
        <taxon>Actinomycetota</taxon>
        <taxon>Actinomycetes</taxon>
        <taxon>Micromonosporales</taxon>
        <taxon>Micromonosporaceae</taxon>
        <taxon>Virgisporangium</taxon>
    </lineage>
</organism>
<feature type="domain" description="DUF2520" evidence="2">
    <location>
        <begin position="204"/>
        <end position="329"/>
    </location>
</feature>
<comment type="caution">
    <text evidence="3">The sequence shown here is derived from an EMBL/GenBank/DDBJ whole genome shotgun (WGS) entry which is preliminary data.</text>
</comment>
<dbReference type="AlphaFoldDB" id="A0A8J3ZLY8"/>
<accession>A0A8J3ZLY8</accession>
<evidence type="ECO:0000313" key="4">
    <source>
        <dbReference type="Proteomes" id="UP000635606"/>
    </source>
</evidence>
<dbReference type="SUPFAM" id="SSF48179">
    <property type="entry name" value="6-phosphogluconate dehydrogenase C-terminal domain-like"/>
    <property type="match status" value="1"/>
</dbReference>
<dbReference type="PANTHER" id="PTHR40459">
    <property type="entry name" value="CONSERVED HYPOTHETICAL ALANINE AND LEUCINE RICH PROTEIN"/>
    <property type="match status" value="1"/>
</dbReference>
<dbReference type="InterPro" id="IPR037108">
    <property type="entry name" value="TM1727-like_C_sf"/>
</dbReference>
<name>A0A8J3ZLY8_9ACTN</name>
<dbReference type="InterPro" id="IPR036291">
    <property type="entry name" value="NAD(P)-bd_dom_sf"/>
</dbReference>
<evidence type="ECO:0000259" key="2">
    <source>
        <dbReference type="Pfam" id="PF10728"/>
    </source>
</evidence>
<dbReference type="Pfam" id="PF10728">
    <property type="entry name" value="DUF2520"/>
    <property type="match status" value="1"/>
</dbReference>
<gene>
    <name evidence="3" type="ORF">Voc01_014140</name>
</gene>
<dbReference type="EMBL" id="BOPH01000018">
    <property type="protein sequence ID" value="GIJ66497.1"/>
    <property type="molecule type" value="Genomic_DNA"/>
</dbReference>
<dbReference type="Gene3D" id="3.40.50.720">
    <property type="entry name" value="NAD(P)-binding Rossmann-like Domain"/>
    <property type="match status" value="1"/>
</dbReference>
<feature type="domain" description="Putative oxidoreductase/dehydrogenase Rossmann-like" evidence="1">
    <location>
        <begin position="37"/>
        <end position="149"/>
    </location>
</feature>
<evidence type="ECO:0000313" key="3">
    <source>
        <dbReference type="EMBL" id="GIJ66497.1"/>
    </source>
</evidence>
<dbReference type="Proteomes" id="UP000635606">
    <property type="component" value="Unassembled WGS sequence"/>
</dbReference>
<dbReference type="InterPro" id="IPR019665">
    <property type="entry name" value="OxRdtase/DH_put_Rossmann_dom"/>
</dbReference>
<dbReference type="InterPro" id="IPR008927">
    <property type="entry name" value="6-PGluconate_DH-like_C_sf"/>
</dbReference>
<evidence type="ECO:0008006" key="5">
    <source>
        <dbReference type="Google" id="ProtNLM"/>
    </source>
</evidence>
<evidence type="ECO:0000259" key="1">
    <source>
        <dbReference type="Pfam" id="PF10727"/>
    </source>
</evidence>
<protein>
    <recommendedName>
        <fullName evidence="5">DUF2520 domain-containing protein</fullName>
    </recommendedName>
</protein>
<keyword evidence="4" id="KW-1185">Reference proteome</keyword>
<dbReference type="SUPFAM" id="SSF51735">
    <property type="entry name" value="NAD(P)-binding Rossmann-fold domains"/>
    <property type="match status" value="1"/>
</dbReference>
<sequence length="358" mass="36684">MRVGARLAILMIDRYLLGKDWIIMSAPPRVHPRNGETVSVIGAGRVGTALAVALAAAGHEIVAVSTVSNRDRVGRLLPGTPVLPPDEAATGDLVIIAVPDDVLAGLVRGLAAAGAFRPGQLVVHTSGAHGLEPLRPAEQRGTLIAAVHPVMTFTEFDAPASAGAGPRASAASPSLVAPVASLPALLSPGDAGPGAEATRTEDVTFGVTAEKAARRRAAKLVTDLGGIPEWIAERDRTLYHAALAHGANHLVTLVNEARDRLRDAGVDNPERVLRPLLQAALDNSLALGDAALTGPVSRGDAGTVAGHLAALGATAPGSVPPYLALARRTADRAIAAGRLRPADAVPLLEIVQAPRERV</sequence>
<dbReference type="Gene3D" id="1.10.1040.20">
    <property type="entry name" value="ProC-like, C-terminal domain"/>
    <property type="match status" value="1"/>
</dbReference>